<dbReference type="NCBIfam" id="TIGR03252">
    <property type="entry name" value="HhH-GPD-type base excision DNA repair protein"/>
    <property type="match status" value="1"/>
</dbReference>
<protein>
    <submittedName>
        <fullName evidence="2">Uncharacterized HhH-GPD family protein</fullName>
    </submittedName>
</protein>
<keyword evidence="3" id="KW-1185">Reference proteome</keyword>
<dbReference type="AlphaFoldDB" id="A0A1C5JL38"/>
<feature type="domain" description="HhH-GPD" evidence="1">
    <location>
        <begin position="25"/>
        <end position="181"/>
    </location>
</feature>
<proteinExistence type="predicted"/>
<evidence type="ECO:0000259" key="1">
    <source>
        <dbReference type="Pfam" id="PF00730"/>
    </source>
</evidence>
<dbReference type="SUPFAM" id="SSF48150">
    <property type="entry name" value="DNA-glycosylase"/>
    <property type="match status" value="1"/>
</dbReference>
<dbReference type="InterPro" id="IPR003265">
    <property type="entry name" value="HhH-GPD_domain"/>
</dbReference>
<dbReference type="GO" id="GO:0003824">
    <property type="term" value="F:catalytic activity"/>
    <property type="evidence" value="ECO:0007669"/>
    <property type="project" value="InterPro"/>
</dbReference>
<name>A0A1C5JL38_9ACTN</name>
<gene>
    <name evidence="2" type="ORF">GA0070614_4810</name>
</gene>
<evidence type="ECO:0000313" key="2">
    <source>
        <dbReference type="EMBL" id="SCG71265.1"/>
    </source>
</evidence>
<dbReference type="GO" id="GO:0006284">
    <property type="term" value="P:base-excision repair"/>
    <property type="evidence" value="ECO:0007669"/>
    <property type="project" value="InterPro"/>
</dbReference>
<reference evidence="3" key="1">
    <citation type="submission" date="2016-06" db="EMBL/GenBank/DDBJ databases">
        <authorList>
            <person name="Varghese N."/>
            <person name="Submissions Spin"/>
        </authorList>
    </citation>
    <scope>NUCLEOTIDE SEQUENCE [LARGE SCALE GENOMIC DNA]</scope>
    <source>
        <strain evidence="3">DSM 45161</strain>
    </source>
</reference>
<dbReference type="InterPro" id="IPR017658">
    <property type="entry name" value="HhH-GPD_base_excis"/>
</dbReference>
<dbReference type="Pfam" id="PF00730">
    <property type="entry name" value="HhH-GPD"/>
    <property type="match status" value="1"/>
</dbReference>
<organism evidence="2 3">
    <name type="scientific">Micromonospora coxensis</name>
    <dbReference type="NCBI Taxonomy" id="356852"/>
    <lineage>
        <taxon>Bacteria</taxon>
        <taxon>Bacillati</taxon>
        <taxon>Actinomycetota</taxon>
        <taxon>Actinomycetes</taxon>
        <taxon>Micromonosporales</taxon>
        <taxon>Micromonosporaceae</taxon>
        <taxon>Micromonospora</taxon>
    </lineage>
</organism>
<evidence type="ECO:0000313" key="3">
    <source>
        <dbReference type="Proteomes" id="UP000198215"/>
    </source>
</evidence>
<accession>A0A1C5JL38</accession>
<dbReference type="InterPro" id="IPR011257">
    <property type="entry name" value="DNA_glycosylase"/>
</dbReference>
<dbReference type="EMBL" id="LT607753">
    <property type="protein sequence ID" value="SCG71265.1"/>
    <property type="molecule type" value="Genomic_DNA"/>
</dbReference>
<dbReference type="Proteomes" id="UP000198215">
    <property type="component" value="Chromosome I"/>
</dbReference>
<sequence length="191" mass="21060">MALSLPIDPAANDLLNRNPLALLTGMLLDQQIPMEKAFSSPYVLSERLGHDPDAHELAGYDPEALVQIFARPPALHRFPKAMAARVQEMCRALVDRYDGDVTRLWSDVADGRELLRRVGELPGFGRQKAQIFVALLGKRYDVRPAGWREAAGGYGEEGAHRSVADITDAESLRRVREFKQAAKAEAKAAKG</sequence>